<keyword evidence="5" id="KW-1185">Reference proteome</keyword>
<dbReference type="PROSITE" id="PS50213">
    <property type="entry name" value="FAS1"/>
    <property type="match status" value="2"/>
</dbReference>
<dbReference type="InterPro" id="IPR000782">
    <property type="entry name" value="FAS1_domain"/>
</dbReference>
<comment type="caution">
    <text evidence="4">The sequence shown here is derived from an EMBL/GenBank/DDBJ whole genome shotgun (WGS) entry which is preliminary data.</text>
</comment>
<dbReference type="AlphaFoldDB" id="A0AAN9QLV2"/>
<evidence type="ECO:0000313" key="5">
    <source>
        <dbReference type="Proteomes" id="UP001367508"/>
    </source>
</evidence>
<evidence type="ECO:0000256" key="2">
    <source>
        <dbReference type="SAM" id="SignalP"/>
    </source>
</evidence>
<dbReference type="EMBL" id="JAYMYQ010000004">
    <property type="protein sequence ID" value="KAK7336078.1"/>
    <property type="molecule type" value="Genomic_DNA"/>
</dbReference>
<proteinExistence type="inferred from homology"/>
<dbReference type="Proteomes" id="UP001367508">
    <property type="component" value="Unassembled WGS sequence"/>
</dbReference>
<feature type="domain" description="FAS1" evidence="3">
    <location>
        <begin position="30"/>
        <end position="188"/>
    </location>
</feature>
<comment type="similarity">
    <text evidence="1">Belongs to the fasciclin-like AGP family.</text>
</comment>
<protein>
    <recommendedName>
        <fullName evidence="3">FAS1 domain-containing protein</fullName>
    </recommendedName>
</protein>
<name>A0AAN9QLV2_CANGL</name>
<dbReference type="SUPFAM" id="SSF82153">
    <property type="entry name" value="FAS1 domain"/>
    <property type="match status" value="2"/>
</dbReference>
<gene>
    <name evidence="4" type="ORF">VNO77_16607</name>
</gene>
<organism evidence="4 5">
    <name type="scientific">Canavalia gladiata</name>
    <name type="common">Sword bean</name>
    <name type="synonym">Dolichos gladiatus</name>
    <dbReference type="NCBI Taxonomy" id="3824"/>
    <lineage>
        <taxon>Eukaryota</taxon>
        <taxon>Viridiplantae</taxon>
        <taxon>Streptophyta</taxon>
        <taxon>Embryophyta</taxon>
        <taxon>Tracheophyta</taxon>
        <taxon>Spermatophyta</taxon>
        <taxon>Magnoliopsida</taxon>
        <taxon>eudicotyledons</taxon>
        <taxon>Gunneridae</taxon>
        <taxon>Pentapetalae</taxon>
        <taxon>rosids</taxon>
        <taxon>fabids</taxon>
        <taxon>Fabales</taxon>
        <taxon>Fabaceae</taxon>
        <taxon>Papilionoideae</taxon>
        <taxon>50 kb inversion clade</taxon>
        <taxon>NPAAA clade</taxon>
        <taxon>indigoferoid/millettioid clade</taxon>
        <taxon>Phaseoleae</taxon>
        <taxon>Canavalia</taxon>
    </lineage>
</organism>
<dbReference type="SMART" id="SM00554">
    <property type="entry name" value="FAS1"/>
    <property type="match status" value="2"/>
</dbReference>
<accession>A0AAN9QLV2</accession>
<dbReference type="InterPro" id="IPR052806">
    <property type="entry name" value="Fasciclin-like_AGP"/>
</dbReference>
<keyword evidence="2" id="KW-0732">Signal</keyword>
<dbReference type="PANTHER" id="PTHR33985">
    <property type="entry name" value="OS02G0491300 PROTEIN-RELATED"/>
    <property type="match status" value="1"/>
</dbReference>
<reference evidence="4 5" key="1">
    <citation type="submission" date="2024-01" db="EMBL/GenBank/DDBJ databases">
        <title>The genomes of 5 underutilized Papilionoideae crops provide insights into root nodulation and disease resistanc.</title>
        <authorList>
            <person name="Jiang F."/>
        </authorList>
    </citation>
    <scope>NUCLEOTIDE SEQUENCE [LARGE SCALE GENOMIC DNA]</scope>
    <source>
        <strain evidence="4">LVBAO_FW01</strain>
        <tissue evidence="4">Leaves</tissue>
    </source>
</reference>
<evidence type="ECO:0000256" key="1">
    <source>
        <dbReference type="ARBA" id="ARBA00007843"/>
    </source>
</evidence>
<sequence>MEEIPITLLLLLTLTFFLFPTVTVTATTTTTTTTTTISTESLFSLAAQTLIDSGYLSMALTLRLASPALPATATATIFVPSDTAFLLWGPLPLTLLQYHILPFKLPLQYLITSNPLPTLLPNSSLTYTSFSLSPHHLSINNVTVNTTPIFHSPSLLMLSLHRFFNSSSLLLPHSNTQHLVLRTVSDILKSNGCSVTAAFLETLLTEFTDGAHTKLMVFAPVDESVRNVNDYYAILRKHVVPRLITWHDLIRLPDETLLPTLSEGFAIRVTVSPRLRLLNGVPVAVPDVYRSNLLVVHRVDRLLDNSTV</sequence>
<dbReference type="PANTHER" id="PTHR33985:SF21">
    <property type="entry name" value="FASCICLIN-LIKE ARABINOGALACTAN PROTEIN 20-RELATED"/>
    <property type="match status" value="1"/>
</dbReference>
<feature type="chain" id="PRO_5043028929" description="FAS1 domain-containing protein" evidence="2">
    <location>
        <begin position="27"/>
        <end position="308"/>
    </location>
</feature>
<dbReference type="Pfam" id="PF02469">
    <property type="entry name" value="Fasciclin"/>
    <property type="match status" value="1"/>
</dbReference>
<feature type="signal peptide" evidence="2">
    <location>
        <begin position="1"/>
        <end position="26"/>
    </location>
</feature>
<evidence type="ECO:0000313" key="4">
    <source>
        <dbReference type="EMBL" id="KAK7336078.1"/>
    </source>
</evidence>
<evidence type="ECO:0000259" key="3">
    <source>
        <dbReference type="PROSITE" id="PS50213"/>
    </source>
</evidence>
<feature type="domain" description="FAS1" evidence="3">
    <location>
        <begin position="180"/>
        <end position="303"/>
    </location>
</feature>
<dbReference type="InterPro" id="IPR036378">
    <property type="entry name" value="FAS1_dom_sf"/>
</dbReference>
<dbReference type="Gene3D" id="2.30.180.10">
    <property type="entry name" value="FAS1 domain"/>
    <property type="match status" value="1"/>
</dbReference>